<proteinExistence type="predicted"/>
<feature type="domain" description="SH3" evidence="14">
    <location>
        <begin position="33"/>
        <end position="92"/>
    </location>
</feature>
<dbReference type="InterPro" id="IPR029063">
    <property type="entry name" value="SAM-dependent_MTases_sf"/>
</dbReference>
<evidence type="ECO:0000256" key="6">
    <source>
        <dbReference type="ARBA" id="ARBA00022603"/>
    </source>
</evidence>
<evidence type="ECO:0000256" key="4">
    <source>
        <dbReference type="ARBA" id="ARBA00022443"/>
    </source>
</evidence>
<keyword evidence="4 11" id="KW-0728">SH3 domain</keyword>
<reference evidence="16 17" key="1">
    <citation type="submission" date="2025-04" db="UniProtKB">
        <authorList>
            <consortium name="RefSeq"/>
        </authorList>
    </citation>
    <scope>IDENTIFICATION</scope>
</reference>
<keyword evidence="8 12" id="KW-0949">S-adenosyl-L-methionine</keyword>
<evidence type="ECO:0000259" key="14">
    <source>
        <dbReference type="PROSITE" id="PS50002"/>
    </source>
</evidence>
<sequence>MDAGSANDDADGETEEQAFSDSSDHQQCEEDNDVLEVVTAFADFQPTDDSQLRLQIGDELAIISKSSADWWWARKGECTGYVPTNHITSLSDEGGGWQDGEYFSSYNTMKLHLEMLQDKPRNTAYCTAFQQNQHRIQGKVVLDIGCGTGILSMFAVKQGQAAQVFAVEASEFAKQTQALVDANGMSDSIHVLEGKVESVELPQQVDLIVSEWMGTFLLFEWMIESVILARDRWLKEDGVIWPSHAALYFVPCSAEELYQSKVGFWESVHGFDFSSLVPLAKEEFFHTPLYNHIMKQEDCLSLPQRILQLDMKTVTGSELEEVTHQFNYTVSKAGTLHGFASWFQVDFAGYPSNNSKPCISLNTGPDYPLTHWKHTLFMMDSPITVEQGDRIEGAVIIQRNKVWRRHMRVNLEYSVTSTNTNDIQSFAKLFPIWR</sequence>
<feature type="region of interest" description="Disordered" evidence="13">
    <location>
        <begin position="1"/>
        <end position="30"/>
    </location>
</feature>
<dbReference type="InterPro" id="IPR025799">
    <property type="entry name" value="Arg_MeTrfase"/>
</dbReference>
<evidence type="ECO:0000256" key="3">
    <source>
        <dbReference type="ARBA" id="ARBA00018778"/>
    </source>
</evidence>
<dbReference type="Pfam" id="PF22528">
    <property type="entry name" value="PRMT_C"/>
    <property type="match status" value="1"/>
</dbReference>
<dbReference type="PANTHER" id="PTHR11006:SF92">
    <property type="entry name" value="PROTEIN ARGININE N-METHYLTRANSFERASE 2"/>
    <property type="match status" value="1"/>
</dbReference>
<evidence type="ECO:0000256" key="2">
    <source>
        <dbReference type="ARBA" id="ARBA00004496"/>
    </source>
</evidence>
<dbReference type="InterPro" id="IPR055135">
    <property type="entry name" value="PRMT_dom"/>
</dbReference>
<dbReference type="InterPro" id="IPR001452">
    <property type="entry name" value="SH3_domain"/>
</dbReference>
<feature type="compositionally biased region" description="Acidic residues" evidence="13">
    <location>
        <begin position="8"/>
        <end position="18"/>
    </location>
</feature>
<dbReference type="SUPFAM" id="SSF53335">
    <property type="entry name" value="S-adenosyl-L-methionine-dependent methyltransferases"/>
    <property type="match status" value="1"/>
</dbReference>
<dbReference type="Gene3D" id="2.30.30.40">
    <property type="entry name" value="SH3 Domains"/>
    <property type="match status" value="1"/>
</dbReference>
<dbReference type="OrthoDB" id="7848332at2759"/>
<evidence type="ECO:0000256" key="9">
    <source>
        <dbReference type="ARBA" id="ARBA00023242"/>
    </source>
</evidence>
<evidence type="ECO:0000256" key="13">
    <source>
        <dbReference type="SAM" id="MobiDB-lite"/>
    </source>
</evidence>
<dbReference type="KEGG" id="aplc:110990501"/>
<protein>
    <recommendedName>
        <fullName evidence="3">Protein arginine N-methyltransferase 2</fullName>
    </recommendedName>
    <alternativeName>
        <fullName evidence="10">Histone-arginine N-methyltransferase PRMT2</fullName>
    </alternativeName>
</protein>
<evidence type="ECO:0000256" key="12">
    <source>
        <dbReference type="PROSITE-ProRule" id="PRU01015"/>
    </source>
</evidence>
<evidence type="ECO:0000256" key="11">
    <source>
        <dbReference type="PROSITE-ProRule" id="PRU00192"/>
    </source>
</evidence>
<keyword evidence="7 12" id="KW-0808">Transferase</keyword>
<keyword evidence="5" id="KW-0963">Cytoplasm</keyword>
<dbReference type="PANTHER" id="PTHR11006">
    <property type="entry name" value="PROTEIN ARGININE N-METHYLTRANSFERASE"/>
    <property type="match status" value="1"/>
</dbReference>
<dbReference type="FunFam" id="3.40.50.150:FF:000016">
    <property type="entry name" value="Protein arginine N-methyltransferase 6"/>
    <property type="match status" value="1"/>
</dbReference>
<dbReference type="Gene3D" id="2.70.160.11">
    <property type="entry name" value="Hnrnp arginine n-methyltransferase1"/>
    <property type="match status" value="1"/>
</dbReference>
<dbReference type="Gene3D" id="3.40.50.150">
    <property type="entry name" value="Vaccinia Virus protein VP39"/>
    <property type="match status" value="1"/>
</dbReference>
<dbReference type="SUPFAM" id="SSF50044">
    <property type="entry name" value="SH3-domain"/>
    <property type="match status" value="1"/>
</dbReference>
<evidence type="ECO:0000313" key="17">
    <source>
        <dbReference type="RefSeq" id="XP_022111237.1"/>
    </source>
</evidence>
<dbReference type="GO" id="GO:0032259">
    <property type="term" value="P:methylation"/>
    <property type="evidence" value="ECO:0007669"/>
    <property type="project" value="UniProtKB-KW"/>
</dbReference>
<gene>
    <name evidence="16 17" type="primary">LOC110990501</name>
</gene>
<evidence type="ECO:0000256" key="10">
    <source>
        <dbReference type="ARBA" id="ARBA00082811"/>
    </source>
</evidence>
<dbReference type="PROSITE" id="PS51678">
    <property type="entry name" value="SAM_MT_PRMT"/>
    <property type="match status" value="1"/>
</dbReference>
<dbReference type="Proteomes" id="UP000694845">
    <property type="component" value="Unplaced"/>
</dbReference>
<name>A0A8B8A5K1_ACAPL</name>
<dbReference type="Pfam" id="PF13649">
    <property type="entry name" value="Methyltransf_25"/>
    <property type="match status" value="1"/>
</dbReference>
<dbReference type="PROSITE" id="PS50002">
    <property type="entry name" value="SH3"/>
    <property type="match status" value="1"/>
</dbReference>
<evidence type="ECO:0000256" key="7">
    <source>
        <dbReference type="ARBA" id="ARBA00022679"/>
    </source>
</evidence>
<dbReference type="GO" id="GO:0042054">
    <property type="term" value="F:histone methyltransferase activity"/>
    <property type="evidence" value="ECO:0007669"/>
    <property type="project" value="TreeGrafter"/>
</dbReference>
<dbReference type="GO" id="GO:0016274">
    <property type="term" value="F:protein-arginine N-methyltransferase activity"/>
    <property type="evidence" value="ECO:0007669"/>
    <property type="project" value="InterPro"/>
</dbReference>
<dbReference type="AlphaFoldDB" id="A0A8B8A5K1"/>
<dbReference type="RefSeq" id="XP_022111237.1">
    <property type="nucleotide sequence ID" value="XM_022255545.1"/>
</dbReference>
<evidence type="ECO:0000256" key="1">
    <source>
        <dbReference type="ARBA" id="ARBA00004123"/>
    </source>
</evidence>
<keyword evidence="6 12" id="KW-0489">Methyltransferase</keyword>
<evidence type="ECO:0000256" key="8">
    <source>
        <dbReference type="ARBA" id="ARBA00022691"/>
    </source>
</evidence>
<dbReference type="Pfam" id="PF00018">
    <property type="entry name" value="SH3_1"/>
    <property type="match status" value="1"/>
</dbReference>
<dbReference type="InterPro" id="IPR041698">
    <property type="entry name" value="Methyltransf_25"/>
</dbReference>
<dbReference type="RefSeq" id="XP_022111231.1">
    <property type="nucleotide sequence ID" value="XM_022255539.1"/>
</dbReference>
<dbReference type="CDD" id="cd02440">
    <property type="entry name" value="AdoMet_MTases"/>
    <property type="match status" value="1"/>
</dbReference>
<comment type="subcellular location">
    <subcellularLocation>
        <location evidence="2">Cytoplasm</location>
    </subcellularLocation>
    <subcellularLocation>
        <location evidence="1">Nucleus</location>
    </subcellularLocation>
</comment>
<accession>A0A8B8A5K1</accession>
<evidence type="ECO:0000313" key="15">
    <source>
        <dbReference type="Proteomes" id="UP000694845"/>
    </source>
</evidence>
<dbReference type="SMART" id="SM00326">
    <property type="entry name" value="SH3"/>
    <property type="match status" value="1"/>
</dbReference>
<keyword evidence="15" id="KW-1185">Reference proteome</keyword>
<dbReference type="GO" id="GO:0005737">
    <property type="term" value="C:cytoplasm"/>
    <property type="evidence" value="ECO:0007669"/>
    <property type="project" value="UniProtKB-SubCell"/>
</dbReference>
<evidence type="ECO:0000256" key="5">
    <source>
        <dbReference type="ARBA" id="ARBA00022490"/>
    </source>
</evidence>
<dbReference type="GO" id="GO:0005634">
    <property type="term" value="C:nucleus"/>
    <property type="evidence" value="ECO:0007669"/>
    <property type="project" value="UniProtKB-SubCell"/>
</dbReference>
<dbReference type="OMA" id="NSEPTHW"/>
<dbReference type="GeneID" id="110990501"/>
<dbReference type="InterPro" id="IPR036028">
    <property type="entry name" value="SH3-like_dom_sf"/>
</dbReference>
<organism evidence="15 16">
    <name type="scientific">Acanthaster planci</name>
    <name type="common">Crown-of-thorns starfish</name>
    <dbReference type="NCBI Taxonomy" id="133434"/>
    <lineage>
        <taxon>Eukaryota</taxon>
        <taxon>Metazoa</taxon>
        <taxon>Echinodermata</taxon>
        <taxon>Eleutherozoa</taxon>
        <taxon>Asterozoa</taxon>
        <taxon>Asteroidea</taxon>
        <taxon>Valvatacea</taxon>
        <taxon>Valvatida</taxon>
        <taxon>Acanthasteridae</taxon>
        <taxon>Acanthaster</taxon>
    </lineage>
</organism>
<keyword evidence="9" id="KW-0539">Nucleus</keyword>
<dbReference type="CTD" id="3275"/>
<dbReference type="FunFam" id="2.70.160.11:FF:000007">
    <property type="entry name" value="Protein arginine N-methyltransferase 2"/>
    <property type="match status" value="1"/>
</dbReference>
<evidence type="ECO:0000313" key="16">
    <source>
        <dbReference type="RefSeq" id="XP_022111231.1"/>
    </source>
</evidence>